<evidence type="ECO:0000256" key="1">
    <source>
        <dbReference type="SAM" id="Phobius"/>
    </source>
</evidence>
<comment type="caution">
    <text evidence="2">The sequence shown here is derived from an EMBL/GenBank/DDBJ whole genome shotgun (WGS) entry which is preliminary data.</text>
</comment>
<keyword evidence="1" id="KW-1133">Transmembrane helix</keyword>
<evidence type="ECO:0000313" key="3">
    <source>
        <dbReference type="Proteomes" id="UP000183529"/>
    </source>
</evidence>
<dbReference type="SUPFAM" id="SSF158682">
    <property type="entry name" value="TerB-like"/>
    <property type="match status" value="1"/>
</dbReference>
<organism evidence="2 3">
    <name type="scientific">Paraburkholderia tropica</name>
    <dbReference type="NCBI Taxonomy" id="92647"/>
    <lineage>
        <taxon>Bacteria</taxon>
        <taxon>Pseudomonadati</taxon>
        <taxon>Pseudomonadota</taxon>
        <taxon>Betaproteobacteria</taxon>
        <taxon>Burkholderiales</taxon>
        <taxon>Burkholderiaceae</taxon>
        <taxon>Paraburkholderia</taxon>
    </lineage>
</organism>
<keyword evidence="1" id="KW-0812">Transmembrane</keyword>
<sequence>MSNINVFLRENLAAVSAKNLHVAPNIPEKKLNNAVKSFDYAGSVAHVVALFDNTMFGSGKDGLLFTGEQLIYRPSFSDPVKINYAMIEAVTHEVEFTGSKNDKKVERVDIRQQGGGVVALKDLLECDYAELARVLQAATQSFEDFTEEAQFIAISEMSEALKTAYVKIIVNMAYANDGTIDQHEFAEILMLMTRLDLDSDSRLALRTYMSGAESLEPVQALIGALDAAVPAGQLRSVHVSLVKDLLNVHLSVGGKSLADFGFLREHRALLQVSDEEIDLALDVINNDRAMLKDDCTDDQIVAAIKVISAKAAAVGTPLAAVYLSGSVIGMSAAGMTSGLAALGMGGVLGMSSMATGIGVAILIGVGTYAGVRKLTGANELTRAKRRELMLHEIIKQTQRTLSLLIEDINYLTIRLNGLITTQGVQDEKIRKLTMLMAQMTAAGTVLASRSDEVQSSATKLRCAQYLDLDKLRTLTREPSKADFLDFISGYYEARDFQVEKDGEKQTVSRLVIKSGVTTRDLESLAKAFEVVGYFNVGDVLKGSALDVAGKAKDRLTGMFS</sequence>
<dbReference type="EMBL" id="FNZM01000001">
    <property type="protein sequence ID" value="SEI82185.1"/>
    <property type="molecule type" value="Genomic_DNA"/>
</dbReference>
<proteinExistence type="predicted"/>
<evidence type="ECO:0000313" key="2">
    <source>
        <dbReference type="EMBL" id="SEI82185.1"/>
    </source>
</evidence>
<dbReference type="RefSeq" id="WP_074981024.1">
    <property type="nucleotide sequence ID" value="NZ_CADFGN010000005.1"/>
</dbReference>
<protein>
    <recommendedName>
        <fullName evidence="4">ENT domain-containing protein</fullName>
    </recommendedName>
</protein>
<dbReference type="AlphaFoldDB" id="A0AAQ1GB65"/>
<dbReference type="Proteomes" id="UP000183529">
    <property type="component" value="Unassembled WGS sequence"/>
</dbReference>
<dbReference type="GeneID" id="61305133"/>
<dbReference type="InterPro" id="IPR029024">
    <property type="entry name" value="TerB-like"/>
</dbReference>
<gene>
    <name evidence="2" type="ORF">SAMN05216550_10188</name>
</gene>
<evidence type="ECO:0008006" key="4">
    <source>
        <dbReference type="Google" id="ProtNLM"/>
    </source>
</evidence>
<feature type="transmembrane region" description="Helical" evidence="1">
    <location>
        <begin position="320"/>
        <end position="342"/>
    </location>
</feature>
<keyword evidence="1" id="KW-0472">Membrane</keyword>
<accession>A0AAQ1GB65</accession>
<reference evidence="2 3" key="1">
    <citation type="submission" date="2016-10" db="EMBL/GenBank/DDBJ databases">
        <authorList>
            <person name="Varghese N."/>
            <person name="Submissions S."/>
        </authorList>
    </citation>
    <scope>NUCLEOTIDE SEQUENCE [LARGE SCALE GENOMIC DNA]</scope>
    <source>
        <strain evidence="2 3">LMG 22274</strain>
    </source>
</reference>
<feature type="transmembrane region" description="Helical" evidence="1">
    <location>
        <begin position="348"/>
        <end position="371"/>
    </location>
</feature>
<name>A0AAQ1GB65_9BURK</name>